<keyword evidence="2" id="KW-1185">Reference proteome</keyword>
<evidence type="ECO:0000313" key="2">
    <source>
        <dbReference type="Proteomes" id="UP000292082"/>
    </source>
</evidence>
<proteinExistence type="predicted"/>
<sequence>MLRHPTVLADMVVFSAVARAGVQIVWIRTSSRSQVNVFSRHRPQIVFAMLDANPLPVRSAHLHPASFYRIPDSSCLVL</sequence>
<protein>
    <submittedName>
        <fullName evidence="1">Uncharacterized protein</fullName>
    </submittedName>
</protein>
<dbReference type="AlphaFoldDB" id="A0A4Q9PV74"/>
<evidence type="ECO:0000313" key="1">
    <source>
        <dbReference type="EMBL" id="TBU58522.1"/>
    </source>
</evidence>
<gene>
    <name evidence="1" type="ORF">BD310DRAFT_473086</name>
</gene>
<accession>A0A4Q9PV74</accession>
<reference evidence="1 2" key="1">
    <citation type="submission" date="2019-01" db="EMBL/GenBank/DDBJ databases">
        <title>Draft genome sequences of three monokaryotic isolates of the white-rot basidiomycete fungus Dichomitus squalens.</title>
        <authorList>
            <consortium name="DOE Joint Genome Institute"/>
            <person name="Lopez S.C."/>
            <person name="Andreopoulos B."/>
            <person name="Pangilinan J."/>
            <person name="Lipzen A."/>
            <person name="Riley R."/>
            <person name="Ahrendt S."/>
            <person name="Ng V."/>
            <person name="Barry K."/>
            <person name="Daum C."/>
            <person name="Grigoriev I.V."/>
            <person name="Hilden K.S."/>
            <person name="Makela M.R."/>
            <person name="de Vries R.P."/>
        </authorList>
    </citation>
    <scope>NUCLEOTIDE SEQUENCE [LARGE SCALE GENOMIC DNA]</scope>
    <source>
        <strain evidence="1 2">CBS 464.89</strain>
    </source>
</reference>
<dbReference type="Proteomes" id="UP000292082">
    <property type="component" value="Unassembled WGS sequence"/>
</dbReference>
<organism evidence="1 2">
    <name type="scientific">Dichomitus squalens</name>
    <dbReference type="NCBI Taxonomy" id="114155"/>
    <lineage>
        <taxon>Eukaryota</taxon>
        <taxon>Fungi</taxon>
        <taxon>Dikarya</taxon>
        <taxon>Basidiomycota</taxon>
        <taxon>Agaricomycotina</taxon>
        <taxon>Agaricomycetes</taxon>
        <taxon>Polyporales</taxon>
        <taxon>Polyporaceae</taxon>
        <taxon>Dichomitus</taxon>
    </lineage>
</organism>
<name>A0A4Q9PV74_9APHY</name>
<dbReference type="EMBL" id="ML145123">
    <property type="protein sequence ID" value="TBU58522.1"/>
    <property type="molecule type" value="Genomic_DNA"/>
</dbReference>